<accession>A0A0B1THC6</accession>
<evidence type="ECO:0000313" key="1">
    <source>
        <dbReference type="EMBL" id="KHJ95202.1"/>
    </source>
</evidence>
<organism evidence="1 2">
    <name type="scientific">Oesophagostomum dentatum</name>
    <name type="common">Nodular worm</name>
    <dbReference type="NCBI Taxonomy" id="61180"/>
    <lineage>
        <taxon>Eukaryota</taxon>
        <taxon>Metazoa</taxon>
        <taxon>Ecdysozoa</taxon>
        <taxon>Nematoda</taxon>
        <taxon>Chromadorea</taxon>
        <taxon>Rhabditida</taxon>
        <taxon>Rhabditina</taxon>
        <taxon>Rhabditomorpha</taxon>
        <taxon>Strongyloidea</taxon>
        <taxon>Strongylidae</taxon>
        <taxon>Oesophagostomum</taxon>
    </lineage>
</organism>
<dbReference type="AlphaFoldDB" id="A0A0B1THC6"/>
<dbReference type="PANTHER" id="PTHR47411">
    <property type="entry name" value="B3GNT1, BETA-1,3-N-ACETYLGUCOSAMINYLTRANSFERASE 1, HOMOLOG"/>
    <property type="match status" value="1"/>
</dbReference>
<name>A0A0B1THC6_OESDE</name>
<gene>
    <name evidence="1" type="ORF">OESDEN_04861</name>
</gene>
<sequence>MYHIFGNFRENRLEPITLATHSTSQYIKQLEEQLQSWDGPISLALFIDQGSAAVVQHLVDLHKCDAKYTDKLFLHVVYRLSAFQQHCESLPVVPQSMPCKAMTDSHSKDPANHEIKCLSRPKNTNQAILALKYNTEKIKQH</sequence>
<reference evidence="1 2" key="1">
    <citation type="submission" date="2014-03" db="EMBL/GenBank/DDBJ databases">
        <title>Draft genome of the hookworm Oesophagostomum dentatum.</title>
        <authorList>
            <person name="Mitreva M."/>
        </authorList>
    </citation>
    <scope>NUCLEOTIDE SEQUENCE [LARGE SCALE GENOMIC DNA]</scope>
    <source>
        <strain evidence="1 2">OD-Hann</strain>
    </source>
</reference>
<keyword evidence="2" id="KW-1185">Reference proteome</keyword>
<protein>
    <submittedName>
        <fullName evidence="1">Uncharacterized protein</fullName>
    </submittedName>
</protein>
<dbReference type="Pfam" id="PF13896">
    <property type="entry name" value="Glyco_transf_49"/>
    <property type="match status" value="1"/>
</dbReference>
<proteinExistence type="predicted"/>
<dbReference type="OrthoDB" id="9974378at2759"/>
<dbReference type="Proteomes" id="UP000053660">
    <property type="component" value="Unassembled WGS sequence"/>
</dbReference>
<dbReference type="PANTHER" id="PTHR47411:SF3">
    <property type="entry name" value="I-BETA-1,3-N-ACETYLGLUCOSAMINYLTRANSFERASE"/>
    <property type="match status" value="1"/>
</dbReference>
<dbReference type="EMBL" id="KN550039">
    <property type="protein sequence ID" value="KHJ95202.1"/>
    <property type="molecule type" value="Genomic_DNA"/>
</dbReference>
<evidence type="ECO:0000313" key="2">
    <source>
        <dbReference type="Proteomes" id="UP000053660"/>
    </source>
</evidence>